<accession>A0ABW9MBM7</accession>
<organism evidence="8 9">
    <name type="scientific">Anaerococcus kampingae</name>
    <dbReference type="NCBI Taxonomy" id="3115614"/>
    <lineage>
        <taxon>Bacteria</taxon>
        <taxon>Bacillati</taxon>
        <taxon>Bacillota</taxon>
        <taxon>Tissierellia</taxon>
        <taxon>Tissierellales</taxon>
        <taxon>Peptoniphilaceae</taxon>
        <taxon>Anaerococcus</taxon>
    </lineage>
</organism>
<feature type="transmembrane region" description="Helical" evidence="6">
    <location>
        <begin position="180"/>
        <end position="203"/>
    </location>
</feature>
<dbReference type="Pfam" id="PF01578">
    <property type="entry name" value="Cytochrom_C_asm"/>
    <property type="match status" value="1"/>
</dbReference>
<feature type="transmembrane region" description="Helical" evidence="6">
    <location>
        <begin position="134"/>
        <end position="159"/>
    </location>
</feature>
<feature type="transmembrane region" description="Helical" evidence="6">
    <location>
        <begin position="73"/>
        <end position="89"/>
    </location>
</feature>
<keyword evidence="3" id="KW-0201">Cytochrome c-type biogenesis</keyword>
<keyword evidence="4 6" id="KW-1133">Transmembrane helix</keyword>
<reference evidence="8 9" key="1">
    <citation type="journal article" date="2025" name="Anaerobe">
        <title>Description of Anaerococcus kampingiae sp. nov., Anaerococcus groningensis sp. nov., Anaerococcus martiniensis sp. nov., and Anaerococcus cruorum sp. nov., isolated from human clinical specimens.</title>
        <authorList>
            <person name="Boiten K.E."/>
            <person name="Meijer J."/>
            <person name="van Wezel E.M."/>
            <person name="Veloo A.C.M."/>
        </authorList>
    </citation>
    <scope>NUCLEOTIDE SEQUENCE [LARGE SCALE GENOMIC DNA]</scope>
    <source>
        <strain evidence="8 9">ENR0874</strain>
    </source>
</reference>
<feature type="transmembrane region" description="Helical" evidence="6">
    <location>
        <begin position="245"/>
        <end position="266"/>
    </location>
</feature>
<evidence type="ECO:0000256" key="6">
    <source>
        <dbReference type="SAM" id="Phobius"/>
    </source>
</evidence>
<dbReference type="NCBIfam" id="TIGR03144">
    <property type="entry name" value="cytochr_II_ccsB"/>
    <property type="match status" value="1"/>
</dbReference>
<comment type="subcellular location">
    <subcellularLocation>
        <location evidence="1">Membrane</location>
        <topology evidence="1">Multi-pass membrane protein</topology>
    </subcellularLocation>
</comment>
<proteinExistence type="predicted"/>
<feature type="domain" description="Cytochrome c assembly protein" evidence="7">
    <location>
        <begin position="68"/>
        <end position="269"/>
    </location>
</feature>
<evidence type="ECO:0000256" key="5">
    <source>
        <dbReference type="ARBA" id="ARBA00023136"/>
    </source>
</evidence>
<name>A0ABW9MBM7_9FIRM</name>
<feature type="transmembrane region" description="Helical" evidence="6">
    <location>
        <begin position="218"/>
        <end position="233"/>
    </location>
</feature>
<evidence type="ECO:0000259" key="7">
    <source>
        <dbReference type="Pfam" id="PF01578"/>
    </source>
</evidence>
<evidence type="ECO:0000256" key="1">
    <source>
        <dbReference type="ARBA" id="ARBA00004141"/>
    </source>
</evidence>
<evidence type="ECO:0000313" key="8">
    <source>
        <dbReference type="EMBL" id="MFO3666283.1"/>
    </source>
</evidence>
<comment type="caution">
    <text evidence="8">The sequence shown here is derived from an EMBL/GenBank/DDBJ whole genome shotgun (WGS) entry which is preliminary data.</text>
</comment>
<sequence>MINLLNIENLLFYLALFGYLIAMFLFIILFVNKTEKWGIIGKNIMMVAFISHTLAIIVRTINAGRLPLSNQYEFASAFAWGIALCYLIFEKKYKLLAMGTFVSPILFLIIGYAAMRDKTIRPLMPALDSKWLAIHVTLAILSYGAFAVAAGISAMYLLRDKFSDNAFNKGIAEKEKLDEIAYRIIAFGFIFLSMVMITGAIWAESAWGRYWAWDPKETWSFITWIIYAIYLHLRRSRGWQGKRAAIFAIVGFICVVFTYIGVNTFIPSLHSYA</sequence>
<feature type="transmembrane region" description="Helical" evidence="6">
    <location>
        <begin position="12"/>
        <end position="31"/>
    </location>
</feature>
<keyword evidence="2 6" id="KW-0812">Transmembrane</keyword>
<protein>
    <submittedName>
        <fullName evidence="8">C-type cytochrome biogenesis protein CcsB</fullName>
    </submittedName>
</protein>
<evidence type="ECO:0000313" key="9">
    <source>
        <dbReference type="Proteomes" id="UP001637994"/>
    </source>
</evidence>
<gene>
    <name evidence="8" type="primary">ccsB</name>
    <name evidence="8" type="ORF">ACCQ42_00595</name>
</gene>
<dbReference type="InterPro" id="IPR017562">
    <property type="entry name" value="Cyt_c_biogenesis_CcsA"/>
</dbReference>
<evidence type="ECO:0000256" key="4">
    <source>
        <dbReference type="ARBA" id="ARBA00022989"/>
    </source>
</evidence>
<dbReference type="InterPro" id="IPR045062">
    <property type="entry name" value="Cyt_c_biogenesis_CcsA/CcmC"/>
</dbReference>
<keyword evidence="5 6" id="KW-0472">Membrane</keyword>
<dbReference type="PANTHER" id="PTHR30071">
    <property type="entry name" value="HEME EXPORTER PROTEIN C"/>
    <property type="match status" value="1"/>
</dbReference>
<dbReference type="PANTHER" id="PTHR30071:SF1">
    <property type="entry name" value="CYTOCHROME B_B6 PROTEIN-RELATED"/>
    <property type="match status" value="1"/>
</dbReference>
<feature type="transmembrane region" description="Helical" evidence="6">
    <location>
        <begin position="43"/>
        <end position="61"/>
    </location>
</feature>
<feature type="transmembrane region" description="Helical" evidence="6">
    <location>
        <begin position="96"/>
        <end position="114"/>
    </location>
</feature>
<evidence type="ECO:0000256" key="3">
    <source>
        <dbReference type="ARBA" id="ARBA00022748"/>
    </source>
</evidence>
<dbReference type="EMBL" id="JBGMEF010000003">
    <property type="protein sequence ID" value="MFO3666283.1"/>
    <property type="molecule type" value="Genomic_DNA"/>
</dbReference>
<dbReference type="Proteomes" id="UP001637994">
    <property type="component" value="Unassembled WGS sequence"/>
</dbReference>
<dbReference type="InterPro" id="IPR002541">
    <property type="entry name" value="Cyt_c_assembly"/>
</dbReference>
<evidence type="ECO:0000256" key="2">
    <source>
        <dbReference type="ARBA" id="ARBA00022692"/>
    </source>
</evidence>
<keyword evidence="9" id="KW-1185">Reference proteome</keyword>
<dbReference type="RefSeq" id="WP_234025836.1">
    <property type="nucleotide sequence ID" value="NZ_JBGMEF010000003.1"/>
</dbReference>